<name>A0A873WHS4_9CAUD</name>
<dbReference type="EMBL" id="MT701595">
    <property type="protein sequence ID" value="QPB09688.1"/>
    <property type="molecule type" value="Genomic_DNA"/>
</dbReference>
<dbReference type="InterPro" id="IPR027417">
    <property type="entry name" value="P-loop_NTPase"/>
</dbReference>
<organism evidence="1 2">
    <name type="scientific">Streptomyces phage Shaeky</name>
    <dbReference type="NCBI Taxonomy" id="2767586"/>
    <lineage>
        <taxon>Viruses</taxon>
        <taxon>Duplodnaviria</taxon>
        <taxon>Heunggongvirae</taxon>
        <taxon>Uroviricota</taxon>
        <taxon>Caudoviricetes</taxon>
        <taxon>Colingsworthviridae</taxon>
        <taxon>Shaekyvirus</taxon>
        <taxon>Shaekyvirus shaeky</taxon>
    </lineage>
</organism>
<dbReference type="Proteomes" id="UP000663581">
    <property type="component" value="Segment"/>
</dbReference>
<dbReference type="Gene3D" id="3.40.50.300">
    <property type="entry name" value="P-loop containing nucleotide triphosphate hydrolases"/>
    <property type="match status" value="1"/>
</dbReference>
<evidence type="ECO:0000313" key="2">
    <source>
        <dbReference type="Proteomes" id="UP000663581"/>
    </source>
</evidence>
<protein>
    <submittedName>
        <fullName evidence="1">Terminase large subunit</fullName>
    </submittedName>
</protein>
<sequence>MEPIRTIEDDYVPPDNRTLGVWCFLWCSRYLVQPDGPDAGQPWRFTPEQIRIIKRWYEIDDNGRFVYRQGTIRRLKGWGKDPFTAALCAFEFVGPCRFSHWDKDGYPVAKAQPAAWVQIAATSMDQTRNTMTVFPNLFSAEAIEKYGIDVGKQIIYSAVGNRIEAVTSSARALEGGRSTFNLLNETQHWLETNGGHAMALTIAGNLAKSRGGGARSMEITNAPLPGEDSVAERTYHAWAKLHEKDPETPRRAGFYYDSVEAPGIKDLSNREELEAGIIAARGDATWLDVDWIISTIYAGTYPAYQSRRMFLNQLVSDDDSLISPTTWDACQSDETLRKGDRITLGFDGGSTDDATALVAMRLSDRLVQPIGIWEAPNNSPEWEVPRDQVIDAVHHTFATYDVVGFFADVALWEAEVESWSEEYRTRLAVKASGKSTVGRDMRGGLAEITQANERLVAAVESGMIKHTGHHTLRRHVMNAKRKINRFGVSFTKEHRESKRKVDGYAAMLLADLARHNLVESGKLKRPRTGRVWGLGG</sequence>
<accession>A0A873WHS4</accession>
<keyword evidence="2" id="KW-1185">Reference proteome</keyword>
<evidence type="ECO:0000313" key="1">
    <source>
        <dbReference type="EMBL" id="QPB09688.1"/>
    </source>
</evidence>
<reference evidence="1" key="1">
    <citation type="submission" date="2020-07" db="EMBL/GenBank/DDBJ databases">
        <title>Complete genome sequence of Streptomyces phage Shaeky.</title>
        <authorList>
            <person name="Shodrock S.L."/>
            <person name="Higbee T."/>
            <person name="Clark J.D."/>
            <person name="Hernandez I."/>
            <person name="Liu M."/>
            <person name="Burrowes B."/>
        </authorList>
    </citation>
    <scope>NUCLEOTIDE SEQUENCE</scope>
</reference>
<proteinExistence type="predicted"/>
<gene>
    <name evidence="1" type="ORF">CPT_Shaeky_001</name>
</gene>